<keyword evidence="7" id="KW-0251">Elongation factor</keyword>
<feature type="domain" description="Aminoacyl-transfer RNA synthetases class-II family profile" evidence="6">
    <location>
        <begin position="26"/>
        <end position="335"/>
    </location>
</feature>
<dbReference type="NCBIfam" id="NF006828">
    <property type="entry name" value="PRK09350.1"/>
    <property type="match status" value="1"/>
</dbReference>
<name>A0A857JIQ1_9ALTE</name>
<keyword evidence="8" id="KW-1185">Reference proteome</keyword>
<dbReference type="PROSITE" id="PS50862">
    <property type="entry name" value="AA_TRNA_LIGASE_II"/>
    <property type="match status" value="1"/>
</dbReference>
<evidence type="ECO:0000256" key="5">
    <source>
        <dbReference type="ARBA" id="ARBA00052794"/>
    </source>
</evidence>
<dbReference type="EC" id="6.3.1.-" evidence="7"/>
<dbReference type="GO" id="GO:0006430">
    <property type="term" value="P:lysyl-tRNA aminoacylation"/>
    <property type="evidence" value="ECO:0007669"/>
    <property type="project" value="InterPro"/>
</dbReference>
<evidence type="ECO:0000259" key="6">
    <source>
        <dbReference type="PROSITE" id="PS50862"/>
    </source>
</evidence>
<evidence type="ECO:0000313" key="7">
    <source>
        <dbReference type="EMBL" id="QHJ11905.1"/>
    </source>
</evidence>
<dbReference type="GO" id="GO:0003746">
    <property type="term" value="F:translation elongation factor activity"/>
    <property type="evidence" value="ECO:0007669"/>
    <property type="project" value="UniProtKB-KW"/>
</dbReference>
<dbReference type="GO" id="GO:0000049">
    <property type="term" value="F:tRNA binding"/>
    <property type="evidence" value="ECO:0007669"/>
    <property type="project" value="TreeGrafter"/>
</dbReference>
<keyword evidence="7" id="KW-0648">Protein biosynthesis</keyword>
<dbReference type="InterPro" id="IPR004525">
    <property type="entry name" value="EpmA"/>
</dbReference>
<keyword evidence="3" id="KW-0547">Nucleotide-binding</keyword>
<dbReference type="InterPro" id="IPR045864">
    <property type="entry name" value="aa-tRNA-synth_II/BPL/LPL"/>
</dbReference>
<evidence type="ECO:0000313" key="8">
    <source>
        <dbReference type="Proteomes" id="UP000464524"/>
    </source>
</evidence>
<comment type="subunit">
    <text evidence="1">Homodimer.</text>
</comment>
<dbReference type="InterPro" id="IPR004364">
    <property type="entry name" value="Aa-tRNA-synt_II"/>
</dbReference>
<evidence type="ECO:0000256" key="2">
    <source>
        <dbReference type="ARBA" id="ARBA00022598"/>
    </source>
</evidence>
<evidence type="ECO:0000256" key="3">
    <source>
        <dbReference type="ARBA" id="ARBA00022741"/>
    </source>
</evidence>
<proteinExistence type="predicted"/>
<dbReference type="PANTHER" id="PTHR42918:SF6">
    <property type="entry name" value="ELONGATION FACTOR P--(R)-BETA-LYSINE LIGASE"/>
    <property type="match status" value="1"/>
</dbReference>
<dbReference type="NCBIfam" id="TIGR00462">
    <property type="entry name" value="genX"/>
    <property type="match status" value="1"/>
</dbReference>
<keyword evidence="4" id="KW-0067">ATP-binding</keyword>
<reference evidence="7 8" key="1">
    <citation type="submission" date="2019-12" db="EMBL/GenBank/DDBJ databases">
        <title>Genome sequencing and assembly of endphytes of Porphyra tenera.</title>
        <authorList>
            <person name="Park J.M."/>
            <person name="Shin R."/>
            <person name="Jo S.H."/>
        </authorList>
    </citation>
    <scope>NUCLEOTIDE SEQUENCE [LARGE SCALE GENOMIC DNA]</scope>
    <source>
        <strain evidence="7 8">GPM4</strain>
    </source>
</reference>
<protein>
    <submittedName>
        <fullName evidence="7">Elongation factor P--(R)-beta-lysine ligase</fullName>
        <ecNumber evidence="7">6.3.1.-</ecNumber>
    </submittedName>
</protein>
<comment type="catalytic activity">
    <reaction evidence="5">
        <text>D-beta-lysine + L-lysyl-[protein] + ATP = N(6)-((3R)-3,6-diaminohexanoyl)-L-lysyl-[protein] + AMP + diphosphate + H(+)</text>
        <dbReference type="Rhea" id="RHEA:83435"/>
        <dbReference type="Rhea" id="RHEA-COMP:9752"/>
        <dbReference type="Rhea" id="RHEA-COMP:20131"/>
        <dbReference type="ChEBI" id="CHEBI:15378"/>
        <dbReference type="ChEBI" id="CHEBI:29969"/>
        <dbReference type="ChEBI" id="CHEBI:30616"/>
        <dbReference type="ChEBI" id="CHEBI:33019"/>
        <dbReference type="ChEBI" id="CHEBI:84138"/>
        <dbReference type="ChEBI" id="CHEBI:156053"/>
        <dbReference type="ChEBI" id="CHEBI:456215"/>
    </reaction>
    <physiologicalReaction direction="left-to-right" evidence="5">
        <dbReference type="Rhea" id="RHEA:83436"/>
    </physiologicalReaction>
</comment>
<keyword evidence="2 7" id="KW-0436">Ligase</keyword>
<dbReference type="GO" id="GO:0005524">
    <property type="term" value="F:ATP binding"/>
    <property type="evidence" value="ECO:0007669"/>
    <property type="project" value="UniProtKB-KW"/>
</dbReference>
<gene>
    <name evidence="7" type="ORF">FX988_02141</name>
</gene>
<sequence length="335" mass="38136">MPAIQGATMPYEPSYDWQPTADIAILKQRANIIADIRQFFFQRNVTEVETPQLSNASVSDFHMRVFETEFNDPTSPQARTMYLQTSPEYAMKRLLCAGSGPIYQIAKAFRNEEAGKHHNPEFTMLEWYRPDFNHRQLMDELDDLMQHVVGCEKAQRMSYQAAFISYLSIDPLTAPLSALQQKGSELGYEHICQHEQDRDTILQLLFSHEIEPKIANERPCFIDRFPASQAALARISPDDGRVAERFELYFKGIELANGFHELANVEEQRQRFTADNDLRERNGLPNVAIDELFLSALEAGLPNCAGVAVGIDRLVMLALDKPNISQVLAFNHRNA</sequence>
<dbReference type="GO" id="GO:0005829">
    <property type="term" value="C:cytosol"/>
    <property type="evidence" value="ECO:0007669"/>
    <property type="project" value="TreeGrafter"/>
</dbReference>
<dbReference type="InterPro" id="IPR006195">
    <property type="entry name" value="aa-tRNA-synth_II"/>
</dbReference>
<dbReference type="PANTHER" id="PTHR42918">
    <property type="entry name" value="LYSYL-TRNA SYNTHETASE"/>
    <property type="match status" value="1"/>
</dbReference>
<evidence type="ECO:0000256" key="4">
    <source>
        <dbReference type="ARBA" id="ARBA00022840"/>
    </source>
</evidence>
<dbReference type="Gene3D" id="3.30.930.10">
    <property type="entry name" value="Bira Bifunctional Protein, Domain 2"/>
    <property type="match status" value="1"/>
</dbReference>
<dbReference type="Pfam" id="PF00152">
    <property type="entry name" value="tRNA-synt_2"/>
    <property type="match status" value="1"/>
</dbReference>
<accession>A0A857JIQ1</accession>
<dbReference type="SUPFAM" id="SSF55681">
    <property type="entry name" value="Class II aaRS and biotin synthetases"/>
    <property type="match status" value="1"/>
</dbReference>
<dbReference type="Proteomes" id="UP000464524">
    <property type="component" value="Chromosome"/>
</dbReference>
<dbReference type="GO" id="GO:0004824">
    <property type="term" value="F:lysine-tRNA ligase activity"/>
    <property type="evidence" value="ECO:0007669"/>
    <property type="project" value="InterPro"/>
</dbReference>
<dbReference type="KEGG" id="pmes:FX988_02141"/>
<organism evidence="7 8">
    <name type="scientific">Paraglaciecola mesophila</name>
    <dbReference type="NCBI Taxonomy" id="197222"/>
    <lineage>
        <taxon>Bacteria</taxon>
        <taxon>Pseudomonadati</taxon>
        <taxon>Pseudomonadota</taxon>
        <taxon>Gammaproteobacteria</taxon>
        <taxon>Alteromonadales</taxon>
        <taxon>Alteromonadaceae</taxon>
        <taxon>Paraglaciecola</taxon>
    </lineage>
</organism>
<evidence type="ECO:0000256" key="1">
    <source>
        <dbReference type="ARBA" id="ARBA00011738"/>
    </source>
</evidence>
<dbReference type="AlphaFoldDB" id="A0A857JIQ1"/>
<dbReference type="FunFam" id="3.30.930.10:FF:000017">
    <property type="entry name" value="Elongation factor P--(R)-beta-lysine ligase"/>
    <property type="match status" value="1"/>
</dbReference>
<dbReference type="EMBL" id="CP047656">
    <property type="protein sequence ID" value="QHJ11905.1"/>
    <property type="molecule type" value="Genomic_DNA"/>
</dbReference>